<feature type="compositionally biased region" description="Polar residues" evidence="1">
    <location>
        <begin position="288"/>
        <end position="316"/>
    </location>
</feature>
<dbReference type="Proteomes" id="UP000326877">
    <property type="component" value="Unassembled WGS sequence"/>
</dbReference>
<dbReference type="InterPro" id="IPR018809">
    <property type="entry name" value="DUF2406"/>
</dbReference>
<feature type="region of interest" description="Disordered" evidence="1">
    <location>
        <begin position="210"/>
        <end position="276"/>
    </location>
</feature>
<feature type="region of interest" description="Disordered" evidence="1">
    <location>
        <begin position="1"/>
        <end position="48"/>
    </location>
</feature>
<evidence type="ECO:0000313" key="2">
    <source>
        <dbReference type="EMBL" id="KAE8386534.1"/>
    </source>
</evidence>
<reference evidence="2" key="1">
    <citation type="submission" date="2019-04" db="EMBL/GenBank/DDBJ databases">
        <title>Friends and foes A comparative genomics studyof 23 Aspergillus species from section Flavi.</title>
        <authorList>
            <consortium name="DOE Joint Genome Institute"/>
            <person name="Kjaerbolling I."/>
            <person name="Vesth T."/>
            <person name="Frisvad J.C."/>
            <person name="Nybo J.L."/>
            <person name="Theobald S."/>
            <person name="Kildgaard S."/>
            <person name="Isbrandt T."/>
            <person name="Kuo A."/>
            <person name="Sato A."/>
            <person name="Lyhne E.K."/>
            <person name="Kogle M.E."/>
            <person name="Wiebenga A."/>
            <person name="Kun R.S."/>
            <person name="Lubbers R.J."/>
            <person name="Makela M.R."/>
            <person name="Barry K."/>
            <person name="Chovatia M."/>
            <person name="Clum A."/>
            <person name="Daum C."/>
            <person name="Haridas S."/>
            <person name="He G."/>
            <person name="LaButti K."/>
            <person name="Lipzen A."/>
            <person name="Mondo S."/>
            <person name="Riley R."/>
            <person name="Salamov A."/>
            <person name="Simmons B.A."/>
            <person name="Magnuson J.K."/>
            <person name="Henrissat B."/>
            <person name="Mortensen U.H."/>
            <person name="Larsen T.O."/>
            <person name="Devries R.P."/>
            <person name="Grigoriev I.V."/>
            <person name="Machida M."/>
            <person name="Baker S.E."/>
            <person name="Andersen M.R."/>
        </authorList>
    </citation>
    <scope>NUCLEOTIDE SEQUENCE [LARGE SCALE GENOMIC DNA]</scope>
    <source>
        <strain evidence="2">IBT 14317</strain>
    </source>
</reference>
<name>A0A5N7BXH7_PETAA</name>
<dbReference type="AlphaFoldDB" id="A0A5N7BXH7"/>
<feature type="compositionally biased region" description="Basic and acidic residues" evidence="1">
    <location>
        <begin position="34"/>
        <end position="43"/>
    </location>
</feature>
<feature type="compositionally biased region" description="Basic residues" evidence="1">
    <location>
        <begin position="420"/>
        <end position="430"/>
    </location>
</feature>
<dbReference type="OrthoDB" id="5330253at2759"/>
<proteinExistence type="predicted"/>
<dbReference type="EMBL" id="ML735309">
    <property type="protein sequence ID" value="KAE8386534.1"/>
    <property type="molecule type" value="Genomic_DNA"/>
</dbReference>
<sequence length="430" mass="47464">MASPQQPASPRHSRGFSFSGRSDKSSNSGSHKVRLSESAEEKHKRTLHTKADPMVAMSEAQPSMFPNLVPVFWSGLCFSIILVSPKPVPFFLSLEPALLTIFFFLRSLCTCFRTDRSHLVLVALEKSTLGSLREMQHKDQYGNVITDPDLSNPTRPRLERPLDTIRSFEAAIYGTYNSRPVSYARTDHESTPGADYSRRSSYFGGHNGYSRGYNDQNGHYHGRGNYSRPESYMEGNYGGGPPPENYYPYNQQGGGRRPRPRHRMESEYHGGYAPNGYGSNGYHKSYENVTAASGSGSNTEPWTNSTDPSSVNSSIDQLQRQQQEQQQQQLQQQQQRQEKAVADRYGFSGFGPEPNLNNGGALASGAAGTGRINLNNSAPVTDPTAGGPVGGPPPTAGAPTARRHLRKATNASEASDTKRKSWFKRRFSKD</sequence>
<dbReference type="PANTHER" id="PTHR28186">
    <property type="entry name" value="MEIOTICALLY UP-REGULATED GENE 9 PROTEIN"/>
    <property type="match status" value="1"/>
</dbReference>
<organism evidence="2">
    <name type="scientific">Petromyces alliaceus</name>
    <name type="common">Aspergillus alliaceus</name>
    <dbReference type="NCBI Taxonomy" id="209559"/>
    <lineage>
        <taxon>Eukaryota</taxon>
        <taxon>Fungi</taxon>
        <taxon>Dikarya</taxon>
        <taxon>Ascomycota</taxon>
        <taxon>Pezizomycotina</taxon>
        <taxon>Eurotiomycetes</taxon>
        <taxon>Eurotiomycetidae</taxon>
        <taxon>Eurotiales</taxon>
        <taxon>Aspergillaceae</taxon>
        <taxon>Aspergillus</taxon>
        <taxon>Aspergillus subgen. Circumdati</taxon>
    </lineage>
</organism>
<evidence type="ECO:0000256" key="1">
    <source>
        <dbReference type="SAM" id="MobiDB-lite"/>
    </source>
</evidence>
<dbReference type="PANTHER" id="PTHR28186:SF1">
    <property type="entry name" value="MEIOTICALLY UP-REGULATED GENE 9 PROTEIN"/>
    <property type="match status" value="1"/>
</dbReference>
<dbReference type="Pfam" id="PF10295">
    <property type="entry name" value="DUF2406"/>
    <property type="match status" value="1"/>
</dbReference>
<feature type="region of interest" description="Disordered" evidence="1">
    <location>
        <begin position="288"/>
        <end position="430"/>
    </location>
</feature>
<feature type="compositionally biased region" description="Low complexity" evidence="1">
    <location>
        <begin position="15"/>
        <end position="30"/>
    </location>
</feature>
<gene>
    <name evidence="2" type="ORF">BDV23DRAFT_140345</name>
</gene>
<accession>A0A5N7BXH7</accession>
<feature type="compositionally biased region" description="Low complexity" evidence="1">
    <location>
        <begin position="355"/>
        <end position="366"/>
    </location>
</feature>
<feature type="compositionally biased region" description="Low complexity" evidence="1">
    <location>
        <begin position="317"/>
        <end position="335"/>
    </location>
</feature>
<protein>
    <submittedName>
        <fullName evidence="2">Uncharacterized protein</fullName>
    </submittedName>
</protein>